<accession>A0A379C839</accession>
<dbReference type="CDD" id="cd13542">
    <property type="entry name" value="PBP2_FutA1_ilke"/>
    <property type="match status" value="1"/>
</dbReference>
<keyword evidence="3" id="KW-0408">Iron</keyword>
<reference evidence="5 6" key="1">
    <citation type="submission" date="2018-06" db="EMBL/GenBank/DDBJ databases">
        <authorList>
            <consortium name="Pathogen Informatics"/>
            <person name="Doyle S."/>
        </authorList>
    </citation>
    <scope>NUCLEOTIDE SEQUENCE [LARGE SCALE GENOMIC DNA]</scope>
    <source>
        <strain evidence="5 6">NCTC12872</strain>
    </source>
</reference>
<name>A0A379C839_9PAST</name>
<dbReference type="Pfam" id="PF13343">
    <property type="entry name" value="SBP_bac_6"/>
    <property type="match status" value="1"/>
</dbReference>
<keyword evidence="2 4" id="KW-0732">Signal</keyword>
<evidence type="ECO:0000256" key="3">
    <source>
        <dbReference type="PIRSR" id="PIRSR002825-1"/>
    </source>
</evidence>
<dbReference type="EMBL" id="UGTA01000001">
    <property type="protein sequence ID" value="SUB58453.1"/>
    <property type="molecule type" value="Genomic_DNA"/>
</dbReference>
<dbReference type="InterPro" id="IPR026045">
    <property type="entry name" value="Ferric-bd"/>
</dbReference>
<dbReference type="Proteomes" id="UP000255417">
    <property type="component" value="Unassembled WGS sequence"/>
</dbReference>
<dbReference type="SUPFAM" id="SSF53850">
    <property type="entry name" value="Periplasmic binding protein-like II"/>
    <property type="match status" value="1"/>
</dbReference>
<comment type="similarity">
    <text evidence="1">Belongs to the bacterial solute-binding protein 1 family.</text>
</comment>
<feature type="chain" id="PRO_5016929602" evidence="4">
    <location>
        <begin position="23"/>
        <end position="339"/>
    </location>
</feature>
<evidence type="ECO:0000256" key="2">
    <source>
        <dbReference type="ARBA" id="ARBA00022729"/>
    </source>
</evidence>
<evidence type="ECO:0000256" key="4">
    <source>
        <dbReference type="SAM" id="SignalP"/>
    </source>
</evidence>
<evidence type="ECO:0000313" key="5">
    <source>
        <dbReference type="EMBL" id="SUB58453.1"/>
    </source>
</evidence>
<dbReference type="GO" id="GO:0046872">
    <property type="term" value="F:metal ion binding"/>
    <property type="evidence" value="ECO:0007669"/>
    <property type="project" value="UniProtKB-KW"/>
</dbReference>
<dbReference type="RefSeq" id="WP_115314977.1">
    <property type="nucleotide sequence ID" value="NZ_LWIF01000001.1"/>
</dbReference>
<dbReference type="PANTHER" id="PTHR30006:SF15">
    <property type="entry name" value="IRON-UTILIZATION PERIPLASMIC PROTEIN"/>
    <property type="match status" value="1"/>
</dbReference>
<sequence>MKKILSTCALTLPLVLSTTAFAKNEVNVYSYRQPHLINPMLEQFEKDTGIKVNVLFADKGLIKRIQEEGELSPADVLLTVDISRVMELVDSNFTQKVKSDVLEQNIPMQFRDSDGDWFALTTRSRAVYTSKDRVGKLPADFDYIDLAKPEYKGKICIRSGKHPYNVSLFASLIEHYGVDQTRDFLKGLKANLARKPQGNDRAQIKGIASGECDYALANSYYFGKMLTDPEQKPLAEKAIINFPKGKNGAHLNISGMALSKYAPNKENAIKLMEYLTGDKAQKLYAELNHEFPVKNGVERSELVASWGEFTPDQLQLEKIAEHYKQALQLVDEVQFDIEK</sequence>
<dbReference type="OrthoDB" id="9769567at2"/>
<protein>
    <submittedName>
        <fullName evidence="5">Iron uptake protein A1</fullName>
    </submittedName>
</protein>
<feature type="signal peptide" evidence="4">
    <location>
        <begin position="1"/>
        <end position="22"/>
    </location>
</feature>
<feature type="binding site" evidence="3">
    <location>
        <position position="220"/>
    </location>
    <ligand>
        <name>Fe cation</name>
        <dbReference type="ChEBI" id="CHEBI:24875"/>
    </ligand>
</feature>
<dbReference type="Gene3D" id="3.40.190.10">
    <property type="entry name" value="Periplasmic binding protein-like II"/>
    <property type="match status" value="2"/>
</dbReference>
<keyword evidence="6" id="KW-1185">Reference proteome</keyword>
<dbReference type="GO" id="GO:0030288">
    <property type="term" value="C:outer membrane-bounded periplasmic space"/>
    <property type="evidence" value="ECO:0007669"/>
    <property type="project" value="TreeGrafter"/>
</dbReference>
<evidence type="ECO:0000313" key="6">
    <source>
        <dbReference type="Proteomes" id="UP000255417"/>
    </source>
</evidence>
<gene>
    <name evidence="5" type="primary">futA1</name>
    <name evidence="5" type="ORF">NCTC12872_00416</name>
</gene>
<dbReference type="AlphaFoldDB" id="A0A379C839"/>
<dbReference type="PIRSF" id="PIRSF002825">
    <property type="entry name" value="CfbpA"/>
    <property type="match status" value="1"/>
</dbReference>
<organism evidence="5 6">
    <name type="scientific">Phocoenobacter uteri</name>
    <dbReference type="NCBI Taxonomy" id="146806"/>
    <lineage>
        <taxon>Bacteria</taxon>
        <taxon>Pseudomonadati</taxon>
        <taxon>Pseudomonadota</taxon>
        <taxon>Gammaproteobacteria</taxon>
        <taxon>Pasteurellales</taxon>
        <taxon>Pasteurellaceae</taxon>
        <taxon>Phocoenobacter</taxon>
    </lineage>
</organism>
<evidence type="ECO:0000256" key="1">
    <source>
        <dbReference type="ARBA" id="ARBA00008520"/>
    </source>
</evidence>
<dbReference type="PANTHER" id="PTHR30006">
    <property type="entry name" value="THIAMINE-BINDING PERIPLASMIC PROTEIN-RELATED"/>
    <property type="match status" value="1"/>
</dbReference>
<feature type="binding site" evidence="3">
    <location>
        <position position="221"/>
    </location>
    <ligand>
        <name>Fe cation</name>
        <dbReference type="ChEBI" id="CHEBI:24875"/>
    </ligand>
</feature>
<proteinExistence type="inferred from homology"/>
<keyword evidence="3" id="KW-0479">Metal-binding</keyword>